<dbReference type="EMBL" id="AVBG01000007">
    <property type="protein sequence ID" value="KGP91289.1"/>
    <property type="molecule type" value="Genomic_DNA"/>
</dbReference>
<keyword evidence="1" id="KW-0378">Hydrolase</keyword>
<feature type="region of interest" description="Disordered" evidence="3">
    <location>
        <begin position="75"/>
        <end position="94"/>
    </location>
</feature>
<dbReference type="InterPro" id="IPR023365">
    <property type="entry name" value="Sortase_dom-sf"/>
</dbReference>
<organism evidence="4 5">
    <name type="scientific">Pontibacillus chungwhensis BH030062</name>
    <dbReference type="NCBI Taxonomy" id="1385513"/>
    <lineage>
        <taxon>Bacteria</taxon>
        <taxon>Bacillati</taxon>
        <taxon>Bacillota</taxon>
        <taxon>Bacilli</taxon>
        <taxon>Bacillales</taxon>
        <taxon>Bacillaceae</taxon>
        <taxon>Pontibacillus</taxon>
    </lineage>
</organism>
<dbReference type="InterPro" id="IPR036116">
    <property type="entry name" value="FN3_sf"/>
</dbReference>
<dbReference type="AlphaFoldDB" id="A0A0A2UTP2"/>
<gene>
    <name evidence="4" type="ORF">N780_08975</name>
</gene>
<keyword evidence="5" id="KW-1185">Reference proteome</keyword>
<dbReference type="CDD" id="cd05829">
    <property type="entry name" value="Sortase_F"/>
    <property type="match status" value="1"/>
</dbReference>
<reference evidence="4 5" key="1">
    <citation type="submission" date="2013-08" db="EMBL/GenBank/DDBJ databases">
        <title>Genome of Pontibacillus chungwhensis.</title>
        <authorList>
            <person name="Wang Q."/>
            <person name="Wang G."/>
        </authorList>
    </citation>
    <scope>NUCLEOTIDE SEQUENCE [LARGE SCALE GENOMIC DNA]</scope>
    <source>
        <strain evidence="4 5">BH030062</strain>
    </source>
</reference>
<dbReference type="eggNOG" id="COG3764">
    <property type="taxonomic scope" value="Bacteria"/>
</dbReference>
<dbReference type="InterPro" id="IPR013783">
    <property type="entry name" value="Ig-like_fold"/>
</dbReference>
<dbReference type="InterPro" id="IPR003961">
    <property type="entry name" value="FN3_dom"/>
</dbReference>
<evidence type="ECO:0000313" key="5">
    <source>
        <dbReference type="Proteomes" id="UP000030153"/>
    </source>
</evidence>
<comment type="caution">
    <text evidence="4">The sequence shown here is derived from an EMBL/GenBank/DDBJ whole genome shotgun (WGS) entry which is preliminary data.</text>
</comment>
<name>A0A0A2UTP2_9BACI</name>
<evidence type="ECO:0000313" key="4">
    <source>
        <dbReference type="EMBL" id="KGP91289.1"/>
    </source>
</evidence>
<dbReference type="Proteomes" id="UP000030153">
    <property type="component" value="Unassembled WGS sequence"/>
</dbReference>
<evidence type="ECO:0000256" key="1">
    <source>
        <dbReference type="ARBA" id="ARBA00022801"/>
    </source>
</evidence>
<dbReference type="OrthoDB" id="525039at2"/>
<dbReference type="GO" id="GO:0016787">
    <property type="term" value="F:hydrolase activity"/>
    <property type="evidence" value="ECO:0007669"/>
    <property type="project" value="UniProtKB-KW"/>
</dbReference>
<dbReference type="Gene3D" id="2.40.260.10">
    <property type="entry name" value="Sortase"/>
    <property type="match status" value="1"/>
</dbReference>
<dbReference type="InterPro" id="IPR005754">
    <property type="entry name" value="Sortase"/>
</dbReference>
<feature type="active site" description="Proton donor/acceptor" evidence="2">
    <location>
        <position position="153"/>
    </location>
</feature>
<dbReference type="Pfam" id="PF04203">
    <property type="entry name" value="Sortase"/>
    <property type="match status" value="1"/>
</dbReference>
<accession>A0A0A2UTP2</accession>
<dbReference type="CDD" id="cd00063">
    <property type="entry name" value="FN3"/>
    <property type="match status" value="1"/>
</dbReference>
<dbReference type="SUPFAM" id="SSF49265">
    <property type="entry name" value="Fibronectin type III"/>
    <property type="match status" value="1"/>
</dbReference>
<dbReference type="Gene3D" id="2.60.40.10">
    <property type="entry name" value="Immunoglobulins"/>
    <property type="match status" value="1"/>
</dbReference>
<evidence type="ECO:0000256" key="2">
    <source>
        <dbReference type="PIRSR" id="PIRSR605754-1"/>
    </source>
</evidence>
<dbReference type="SUPFAM" id="SSF63817">
    <property type="entry name" value="Sortase"/>
    <property type="match status" value="1"/>
</dbReference>
<evidence type="ECO:0000256" key="3">
    <source>
        <dbReference type="SAM" id="MobiDB-lite"/>
    </source>
</evidence>
<dbReference type="STRING" id="1385513.N780_08975"/>
<dbReference type="InterPro" id="IPR042001">
    <property type="entry name" value="Sortase_F"/>
</dbReference>
<feature type="compositionally biased region" description="Polar residues" evidence="3">
    <location>
        <begin position="75"/>
        <end position="86"/>
    </location>
</feature>
<feature type="active site" description="Acyl-thioester intermediate" evidence="2">
    <location>
        <position position="219"/>
    </location>
</feature>
<protein>
    <submittedName>
        <fullName evidence="4">Peptidase C60 sortase A and B</fullName>
    </submittedName>
</protein>
<sequence length="338" mass="38047">MGMKWKTYFGIVGIAFLLLLGYENNVFANLLNQGEQMKQGEEVEQVASLEESTYLNEEEDQMNDPLAQEFTVLNQTENMNSSNVNTDDPEERKDEGIVPTHLSIPAIDVDTQIEKVGILDNGQMGVPDSTKTVGWFEPSTKPGNTGNSVIAGHVDSYKGPAVFFYLKDLEKGDEVTVTDKDGEKRTYIVKALESYPYDNSPIEEIFGTTDKKRLNLITCTGTFDQETNNHLERLVVYTELKETEQQTKEKQVEKELEAPQKVEVNGTFVTWHAVRDKDVIGYRVYRSADGETFEKVASVSSFERKNYTDPDASEYTYYVTAVDENGNESEPSKKATAN</sequence>
<proteinExistence type="predicted"/>